<accession>A0A1I5KKW3</accession>
<feature type="domain" description="TNase-like" evidence="2">
    <location>
        <begin position="79"/>
        <end position="166"/>
    </location>
</feature>
<keyword evidence="1" id="KW-0812">Transmembrane</keyword>
<proteinExistence type="predicted"/>
<dbReference type="Gene3D" id="2.40.50.90">
    <property type="match status" value="1"/>
</dbReference>
<protein>
    <submittedName>
        <fullName evidence="3">Nuclease homologue</fullName>
    </submittedName>
</protein>
<evidence type="ECO:0000313" key="3">
    <source>
        <dbReference type="EMBL" id="SFO85669.1"/>
    </source>
</evidence>
<dbReference type="EMBL" id="FOWZ01000001">
    <property type="protein sequence ID" value="SFO85669.1"/>
    <property type="molecule type" value="Genomic_DNA"/>
</dbReference>
<evidence type="ECO:0000259" key="2">
    <source>
        <dbReference type="PROSITE" id="PS50830"/>
    </source>
</evidence>
<dbReference type="InterPro" id="IPR035437">
    <property type="entry name" value="SNase_OB-fold_sf"/>
</dbReference>
<dbReference type="InterPro" id="IPR016071">
    <property type="entry name" value="Staphylococal_nuclease_OB-fold"/>
</dbReference>
<feature type="transmembrane region" description="Helical" evidence="1">
    <location>
        <begin position="30"/>
        <end position="51"/>
    </location>
</feature>
<keyword evidence="4" id="KW-1185">Reference proteome</keyword>
<evidence type="ECO:0000256" key="1">
    <source>
        <dbReference type="SAM" id="Phobius"/>
    </source>
</evidence>
<dbReference type="Pfam" id="PF00565">
    <property type="entry name" value="SNase"/>
    <property type="match status" value="1"/>
</dbReference>
<reference evidence="4" key="1">
    <citation type="submission" date="2016-10" db="EMBL/GenBank/DDBJ databases">
        <authorList>
            <person name="Varghese N."/>
            <person name="Submissions S."/>
        </authorList>
    </citation>
    <scope>NUCLEOTIDE SEQUENCE [LARGE SCALE GENOMIC DNA]</scope>
    <source>
        <strain evidence="4">CGMCC 1.7715</strain>
    </source>
</reference>
<keyword evidence="1" id="KW-0472">Membrane</keyword>
<evidence type="ECO:0000313" key="4">
    <source>
        <dbReference type="Proteomes" id="UP000199331"/>
    </source>
</evidence>
<dbReference type="AlphaFoldDB" id="A0A1I5KKW3"/>
<name>A0A1I5KKW3_9SPHN</name>
<dbReference type="Proteomes" id="UP000199331">
    <property type="component" value="Unassembled WGS sequence"/>
</dbReference>
<dbReference type="RefSeq" id="WP_090476718.1">
    <property type="nucleotide sequence ID" value="NZ_FOWZ01000001.1"/>
</dbReference>
<gene>
    <name evidence="3" type="ORF">SAMN04488060_0332</name>
</gene>
<organism evidence="3 4">
    <name type="scientific">Qipengyuania nanhaisediminis</name>
    <dbReference type="NCBI Taxonomy" id="604088"/>
    <lineage>
        <taxon>Bacteria</taxon>
        <taxon>Pseudomonadati</taxon>
        <taxon>Pseudomonadota</taxon>
        <taxon>Alphaproteobacteria</taxon>
        <taxon>Sphingomonadales</taxon>
        <taxon>Erythrobacteraceae</taxon>
        <taxon>Qipengyuania</taxon>
    </lineage>
</organism>
<dbReference type="STRING" id="604088.SAMN04488060_0332"/>
<keyword evidence="1" id="KW-1133">Transmembrane helix</keyword>
<dbReference type="OrthoDB" id="7469880at2"/>
<sequence>MGKILPFRRRPVRRVPRFHRKPVRRAPRKGGWQGAVTVVLTLALVGAWVLVGDRIGPRPEVTEVASSFGLCGEGWGACVVDGDTVRIGERRIRLTGFDAPEMDGSCEAERVKAREARTALHQWLSQGRFSWTGGQDPPRDRYGRELRAAYRGDERLADHMIDAGLAEGDGWMGSVNWCR</sequence>
<dbReference type="PROSITE" id="PS50830">
    <property type="entry name" value="TNASE_3"/>
    <property type="match status" value="1"/>
</dbReference>
<dbReference type="SUPFAM" id="SSF50199">
    <property type="entry name" value="Staphylococcal nuclease"/>
    <property type="match status" value="1"/>
</dbReference>